<dbReference type="Pfam" id="PF10288">
    <property type="entry name" value="CTU2"/>
    <property type="match status" value="1"/>
</dbReference>
<dbReference type="UniPathway" id="UPA00988"/>
<dbReference type="OMA" id="KQRKQMM"/>
<dbReference type="SUPFAM" id="SSF52402">
    <property type="entry name" value="Adenine nucleotide alpha hydrolases-like"/>
    <property type="match status" value="1"/>
</dbReference>
<comment type="subcellular location">
    <subcellularLocation>
        <location evidence="3">Cytoplasm</location>
    </subcellularLocation>
</comment>
<comment type="pathway">
    <text evidence="3">tRNA modification; 5-methoxycarbonylmethyl-2-thiouridine-tRNA biosynthesis.</text>
</comment>
<dbReference type="GO" id="GO:0000049">
    <property type="term" value="F:tRNA binding"/>
    <property type="evidence" value="ECO:0007669"/>
    <property type="project" value="InterPro"/>
</dbReference>
<dbReference type="eggNOG" id="KOG2594">
    <property type="taxonomic scope" value="Eukaryota"/>
</dbReference>
<dbReference type="OrthoDB" id="25129at2759"/>
<dbReference type="HAMAP" id="MF_03054">
    <property type="entry name" value="CTU2"/>
    <property type="match status" value="1"/>
</dbReference>
<dbReference type="GO" id="GO:0016779">
    <property type="term" value="F:nucleotidyltransferase activity"/>
    <property type="evidence" value="ECO:0007669"/>
    <property type="project" value="UniProtKB-UniRule"/>
</dbReference>
<dbReference type="Gene3D" id="3.40.50.620">
    <property type="entry name" value="HUPs"/>
    <property type="match status" value="1"/>
</dbReference>
<evidence type="ECO:0000256" key="1">
    <source>
        <dbReference type="ARBA" id="ARBA00022490"/>
    </source>
</evidence>
<dbReference type="GeneID" id="8234342"/>
<keyword evidence="1 3" id="KW-0963">Cytoplasm</keyword>
<protein>
    <recommendedName>
        <fullName evidence="3">Cytoplasmic tRNA 2-thiolation protein 2</fullName>
    </recommendedName>
</protein>
<accession>E0VSC5</accession>
<dbReference type="GO" id="GO:0002143">
    <property type="term" value="P:tRNA wobble position uridine thiolation"/>
    <property type="evidence" value="ECO:0007669"/>
    <property type="project" value="TreeGrafter"/>
</dbReference>
<dbReference type="GO" id="GO:0005829">
    <property type="term" value="C:cytosol"/>
    <property type="evidence" value="ECO:0007669"/>
    <property type="project" value="TreeGrafter"/>
</dbReference>
<dbReference type="STRING" id="121224.E0VSC5"/>
<proteinExistence type="inferred from homology"/>
<keyword evidence="2 3" id="KW-0819">tRNA processing</keyword>
<dbReference type="HOGENOM" id="CLU_024534_2_1_1"/>
<dbReference type="VEuPathDB" id="VectorBase:PHUM415210"/>
<comment type="similarity">
    <text evidence="3">Belongs to the CTU2/NCS2 family.</text>
</comment>
<dbReference type="EMBL" id="AAZO01005098">
    <property type="status" value="NOT_ANNOTATED_CDS"/>
    <property type="molecule type" value="Genomic_DNA"/>
</dbReference>
<evidence type="ECO:0000256" key="2">
    <source>
        <dbReference type="ARBA" id="ARBA00022694"/>
    </source>
</evidence>
<dbReference type="GO" id="GO:0016783">
    <property type="term" value="F:sulfurtransferase activity"/>
    <property type="evidence" value="ECO:0007669"/>
    <property type="project" value="TreeGrafter"/>
</dbReference>
<dbReference type="AlphaFoldDB" id="E0VSC5"/>
<dbReference type="InParanoid" id="E0VSC5"/>
<dbReference type="EnsemblMetazoa" id="PHUM415210-RA">
    <property type="protein sequence ID" value="PHUM415210-PA"/>
    <property type="gene ID" value="PHUM415210"/>
</dbReference>
<evidence type="ECO:0000256" key="3">
    <source>
        <dbReference type="HAMAP-Rule" id="MF_03054"/>
    </source>
</evidence>
<gene>
    <name evidence="5" type="primary">8234342</name>
    <name evidence="4" type="ORF">Phum_PHUM415210</name>
</gene>
<evidence type="ECO:0000313" key="4">
    <source>
        <dbReference type="EMBL" id="EEB16281.1"/>
    </source>
</evidence>
<reference evidence="5" key="3">
    <citation type="submission" date="2020-05" db="UniProtKB">
        <authorList>
            <consortium name="EnsemblMetazoa"/>
        </authorList>
    </citation>
    <scope>IDENTIFICATION</scope>
    <source>
        <strain evidence="5">USDA</strain>
    </source>
</reference>
<dbReference type="RefSeq" id="XP_002429019.1">
    <property type="nucleotide sequence ID" value="XM_002428974.1"/>
</dbReference>
<keyword evidence="6" id="KW-1185">Reference proteome</keyword>
<dbReference type="FunCoup" id="E0VSC5">
    <property type="interactions" value="1599"/>
</dbReference>
<sequence length="373" mass="42475">MKPNDNVLVAYSGSQASTALLHMLYSGLSEKHHKKFLFKVIVFFIDEGALFENLNPDIRIKTIDEIKQIVDGYDFPFFVASLSQVLNCDNNIKLSSSLDIKNEDDEKLLKFFNNVNNITSKEDLLYLLKKKLILKAANQLKCNKILTSEVGNDLAVKLFTSFSLGRGDQSSFETGFCDSRVSDCKILRPLRDFLMKEIVFYNKFNNLNNFVNRPSFTTGLQSSASIQKLTEKFINNLQNDFSSTVYTIFRTGEKLDINLIENKKKFICYLCDSEIRNNCGSDCSALLSLEFSRNIVNENLGNCKSNNCCGSCSDKNENNKNGDFKNLFCYGCSAILNDVNNFESIPKEFIQRAIEQKNKDSMKEQIMEYLIDS</sequence>
<evidence type="ECO:0000313" key="6">
    <source>
        <dbReference type="Proteomes" id="UP000009046"/>
    </source>
</evidence>
<dbReference type="PANTHER" id="PTHR20882:SF14">
    <property type="entry name" value="CYTOPLASMIC TRNA 2-THIOLATION PROTEIN 2"/>
    <property type="match status" value="1"/>
</dbReference>
<dbReference type="Proteomes" id="UP000009046">
    <property type="component" value="Unassembled WGS sequence"/>
</dbReference>
<dbReference type="EMBL" id="DS235748">
    <property type="protein sequence ID" value="EEB16281.1"/>
    <property type="molecule type" value="Genomic_DNA"/>
</dbReference>
<comment type="function">
    <text evidence="3">Plays a central role in 2-thiolation of mcm(5)S(2)U at tRNA wobble positions of tRNA(Lys), tRNA(Glu) and tRNA(Gln). May act by forming a heterodimer with NCS6/CTU1 that ligates sulfur from thiocarboxylated URM1 onto the uridine of tRNAs at wobble position.</text>
</comment>
<reference evidence="4" key="2">
    <citation type="submission" date="2007-04" db="EMBL/GenBank/DDBJ databases">
        <title>The genome of the human body louse.</title>
        <authorList>
            <consortium name="The Human Body Louse Genome Consortium"/>
            <person name="Kirkness E."/>
            <person name="Walenz B."/>
            <person name="Hass B."/>
            <person name="Bruggner R."/>
            <person name="Strausberg R."/>
        </authorList>
    </citation>
    <scope>NUCLEOTIDE SEQUENCE</scope>
    <source>
        <strain evidence="4">USDA</strain>
    </source>
</reference>
<organism>
    <name type="scientific">Pediculus humanus subsp. corporis</name>
    <name type="common">Body louse</name>
    <dbReference type="NCBI Taxonomy" id="121224"/>
    <lineage>
        <taxon>Eukaryota</taxon>
        <taxon>Metazoa</taxon>
        <taxon>Ecdysozoa</taxon>
        <taxon>Arthropoda</taxon>
        <taxon>Hexapoda</taxon>
        <taxon>Insecta</taxon>
        <taxon>Pterygota</taxon>
        <taxon>Neoptera</taxon>
        <taxon>Paraneoptera</taxon>
        <taxon>Psocodea</taxon>
        <taxon>Troctomorpha</taxon>
        <taxon>Phthiraptera</taxon>
        <taxon>Anoplura</taxon>
        <taxon>Pediculidae</taxon>
        <taxon>Pediculus</taxon>
    </lineage>
</organism>
<reference evidence="4" key="1">
    <citation type="submission" date="2007-04" db="EMBL/GenBank/DDBJ databases">
        <title>Annotation of Pediculus humanus corporis strain USDA.</title>
        <authorList>
            <person name="Kirkness E."/>
            <person name="Hannick L."/>
            <person name="Hass B."/>
            <person name="Bruggner R."/>
            <person name="Lawson D."/>
            <person name="Bidwell S."/>
            <person name="Joardar V."/>
            <person name="Caler E."/>
            <person name="Walenz B."/>
            <person name="Inman J."/>
            <person name="Schobel S."/>
            <person name="Galinsky K."/>
            <person name="Amedeo P."/>
            <person name="Strausberg R."/>
        </authorList>
    </citation>
    <scope>NUCLEOTIDE SEQUENCE</scope>
    <source>
        <strain evidence="4">USDA</strain>
    </source>
</reference>
<dbReference type="GO" id="GO:0032447">
    <property type="term" value="P:protein urmylation"/>
    <property type="evidence" value="ECO:0007669"/>
    <property type="project" value="UniProtKB-UniRule"/>
</dbReference>
<dbReference type="InterPro" id="IPR019407">
    <property type="entry name" value="CTU2"/>
</dbReference>
<evidence type="ECO:0000313" key="5">
    <source>
        <dbReference type="EnsemblMetazoa" id="PHUM415210-PA"/>
    </source>
</evidence>
<dbReference type="CTD" id="8234342"/>
<dbReference type="PANTHER" id="PTHR20882">
    <property type="entry name" value="CYTOPLASMIC TRNA 2-THIOLATION PROTEIN 2"/>
    <property type="match status" value="1"/>
</dbReference>
<dbReference type="InterPro" id="IPR014729">
    <property type="entry name" value="Rossmann-like_a/b/a_fold"/>
</dbReference>
<name>E0VSC5_PEDHC</name>
<dbReference type="KEGG" id="phu:Phum_PHUM415210"/>